<evidence type="ECO:0000256" key="3">
    <source>
        <dbReference type="ARBA" id="ARBA00011291"/>
    </source>
</evidence>
<geneLocation type="mitochondrion" evidence="14"/>
<comment type="subcellular location">
    <subcellularLocation>
        <location evidence="1 12">Mitochondrion membrane</location>
        <topology evidence="1 12">Single-pass membrane protein</topology>
    </subcellularLocation>
</comment>
<evidence type="ECO:0000313" key="14">
    <source>
        <dbReference type="EMBL" id="AMJ17341.1"/>
    </source>
</evidence>
<dbReference type="CTD" id="4509"/>
<evidence type="ECO:0000256" key="11">
    <source>
        <dbReference type="ARBA" id="ARBA00023136"/>
    </source>
</evidence>
<evidence type="ECO:0000256" key="4">
    <source>
        <dbReference type="ARBA" id="ARBA00022448"/>
    </source>
</evidence>
<keyword evidence="6 12" id="KW-0812">Transmembrane</keyword>
<dbReference type="AlphaFoldDB" id="A0A140CVL7"/>
<keyword evidence="9 12" id="KW-0406">Ion transport</keyword>
<gene>
    <name evidence="14" type="primary">ATP8</name>
</gene>
<evidence type="ECO:0000256" key="10">
    <source>
        <dbReference type="ARBA" id="ARBA00023128"/>
    </source>
</evidence>
<evidence type="ECO:0000256" key="2">
    <source>
        <dbReference type="ARBA" id="ARBA00008892"/>
    </source>
</evidence>
<reference evidence="14" key="1">
    <citation type="journal article" date="2015" name="Mitochondrial DNA">
        <title>Complete mitochondrial genome of Spiniphilus spinicornis (Coleoptera: Vesperidae: Philinae) and phylogenetic analysis among Cerambycoidea.</title>
        <authorList>
            <person name="Nie R."/>
            <person name="Lin M."/>
            <person name="Xue H."/>
            <person name="Bai M."/>
            <person name="Yang X."/>
        </authorList>
    </citation>
    <scope>NUCLEOTIDE SEQUENCE</scope>
</reference>
<keyword evidence="8 13" id="KW-1133">Transmembrane helix</keyword>
<evidence type="ECO:0000256" key="5">
    <source>
        <dbReference type="ARBA" id="ARBA00022547"/>
    </source>
</evidence>
<keyword evidence="11 13" id="KW-0472">Membrane</keyword>
<dbReference type="RefSeq" id="YP_009236876.1">
    <property type="nucleotide sequence ID" value="NC_029515.1"/>
</dbReference>
<dbReference type="GO" id="GO:0045259">
    <property type="term" value="C:proton-transporting ATP synthase complex"/>
    <property type="evidence" value="ECO:0007669"/>
    <property type="project" value="UniProtKB-KW"/>
</dbReference>
<organism evidence="14">
    <name type="scientific">Spiniphilus spinicornis</name>
    <dbReference type="NCBI Taxonomy" id="1799505"/>
    <lineage>
        <taxon>Eukaryota</taxon>
        <taxon>Metazoa</taxon>
        <taxon>Ecdysozoa</taxon>
        <taxon>Arthropoda</taxon>
        <taxon>Hexapoda</taxon>
        <taxon>Insecta</taxon>
        <taxon>Pterygota</taxon>
        <taxon>Neoptera</taxon>
        <taxon>Endopterygota</taxon>
        <taxon>Coleoptera</taxon>
        <taxon>Polyphaga</taxon>
        <taxon>Cucujiformia</taxon>
        <taxon>Chrysomeloidea</taxon>
        <taxon>Vesperidae</taxon>
        <taxon>Spiniphilus</taxon>
    </lineage>
</organism>
<evidence type="ECO:0000256" key="7">
    <source>
        <dbReference type="ARBA" id="ARBA00022781"/>
    </source>
</evidence>
<keyword evidence="4 12" id="KW-0813">Transport</keyword>
<reference evidence="14" key="2">
    <citation type="submission" date="2015-09" db="EMBL/GenBank/DDBJ databases">
        <authorList>
            <person name="Jackson K.R."/>
            <person name="Lunt B.L."/>
            <person name="Fisher J.N.B."/>
            <person name="Gardner A.V."/>
            <person name="Bailey M.E."/>
            <person name="Deus L.M."/>
            <person name="Earl A.S."/>
            <person name="Gibby P.D."/>
            <person name="Hartmann K.A."/>
            <person name="Liu J.E."/>
            <person name="Manci A.M."/>
            <person name="Nielsen D.A."/>
            <person name="Solomon M.B."/>
            <person name="Breakwell D.P."/>
            <person name="Burnett S.H."/>
            <person name="Grose J.H."/>
        </authorList>
    </citation>
    <scope>NUCLEOTIDE SEQUENCE</scope>
</reference>
<keyword evidence="7 12" id="KW-0375">Hydrogen ion transport</keyword>
<dbReference type="InterPro" id="IPR001421">
    <property type="entry name" value="ATP8_metazoa"/>
</dbReference>
<keyword evidence="10 12" id="KW-0496">Mitochondrion</keyword>
<dbReference type="GO" id="GO:0015986">
    <property type="term" value="P:proton motive force-driven ATP synthesis"/>
    <property type="evidence" value="ECO:0007669"/>
    <property type="project" value="InterPro"/>
</dbReference>
<sequence>MPQMSPLSWLTLMLIFILTFKIFNCINYFLFIQQPKIKMNEKKTKMYNWKW</sequence>
<comment type="subunit">
    <text evidence="3">F-type ATPases have 2 components, CF(1) - the catalytic core - and CF(0) - the membrane proton channel.</text>
</comment>
<dbReference type="GeneID" id="26899854"/>
<name>A0A140CVL7_9CUCU</name>
<evidence type="ECO:0000256" key="8">
    <source>
        <dbReference type="ARBA" id="ARBA00022989"/>
    </source>
</evidence>
<evidence type="ECO:0000256" key="1">
    <source>
        <dbReference type="ARBA" id="ARBA00004304"/>
    </source>
</evidence>
<proteinExistence type="inferred from homology"/>
<accession>A0A140CVL7</accession>
<dbReference type="GO" id="GO:0015078">
    <property type="term" value="F:proton transmembrane transporter activity"/>
    <property type="evidence" value="ECO:0007669"/>
    <property type="project" value="InterPro"/>
</dbReference>
<dbReference type="EMBL" id="KT781589">
    <property type="protein sequence ID" value="AMJ17341.1"/>
    <property type="molecule type" value="Genomic_DNA"/>
</dbReference>
<protein>
    <recommendedName>
        <fullName evidence="12">ATP synthase complex subunit 8</fullName>
    </recommendedName>
</protein>
<evidence type="ECO:0000256" key="12">
    <source>
        <dbReference type="RuleBase" id="RU003661"/>
    </source>
</evidence>
<evidence type="ECO:0000256" key="13">
    <source>
        <dbReference type="SAM" id="Phobius"/>
    </source>
</evidence>
<comment type="similarity">
    <text evidence="2 12">Belongs to the ATPase protein 8 family.</text>
</comment>
<dbReference type="GO" id="GO:0031966">
    <property type="term" value="C:mitochondrial membrane"/>
    <property type="evidence" value="ECO:0007669"/>
    <property type="project" value="UniProtKB-SubCell"/>
</dbReference>
<evidence type="ECO:0000256" key="6">
    <source>
        <dbReference type="ARBA" id="ARBA00022692"/>
    </source>
</evidence>
<feature type="transmembrane region" description="Helical" evidence="13">
    <location>
        <begin position="6"/>
        <end position="32"/>
    </location>
</feature>
<keyword evidence="5 12" id="KW-0138">CF(0)</keyword>
<dbReference type="Pfam" id="PF00895">
    <property type="entry name" value="ATP-synt_8"/>
    <property type="match status" value="1"/>
</dbReference>
<evidence type="ECO:0000256" key="9">
    <source>
        <dbReference type="ARBA" id="ARBA00023065"/>
    </source>
</evidence>